<dbReference type="AlphaFoldDB" id="R0EP93"/>
<dbReference type="PATRIC" id="fig|1292034.3.peg.1057"/>
<dbReference type="EMBL" id="APMP01000004">
    <property type="protein sequence ID" value="ENZ82877.1"/>
    <property type="molecule type" value="Genomic_DNA"/>
</dbReference>
<evidence type="ECO:0000313" key="2">
    <source>
        <dbReference type="Proteomes" id="UP000013063"/>
    </source>
</evidence>
<proteinExistence type="predicted"/>
<gene>
    <name evidence="1" type="ORF">OR37_01071</name>
</gene>
<reference evidence="1 2" key="1">
    <citation type="journal article" date="2013" name="Genome Announc.">
        <title>Draft Genome Sequence for Caulobacter sp. Strain OR37, a Bacterium Tolerant to Heavy Metals.</title>
        <authorList>
            <person name="Utturkar S.M."/>
            <person name="Bollmann A."/>
            <person name="Brzoska R.M."/>
            <person name="Klingeman D.M."/>
            <person name="Epstein S.E."/>
            <person name="Palumbo A.V."/>
            <person name="Brown S.D."/>
        </authorList>
    </citation>
    <scope>NUCLEOTIDE SEQUENCE [LARGE SCALE GENOMIC DNA]</scope>
    <source>
        <strain evidence="1 2">OR37</strain>
    </source>
</reference>
<evidence type="ECO:0000313" key="1">
    <source>
        <dbReference type="EMBL" id="ENZ82877.1"/>
    </source>
</evidence>
<protein>
    <submittedName>
        <fullName evidence="1">Uncharacterized protein</fullName>
    </submittedName>
</protein>
<dbReference type="eggNOG" id="ENOG50337C5">
    <property type="taxonomic scope" value="Bacteria"/>
</dbReference>
<dbReference type="Proteomes" id="UP000013063">
    <property type="component" value="Unassembled WGS sequence"/>
</dbReference>
<accession>R0EP93</accession>
<sequence length="339" mass="37527">MEAADAESDIVEGAKVANIQVAVSYPIVSAYEFEFLKEEDVVRERLDKCTLYLLVQRPLTYFDNVVLDDGVIYFEIADGEATPLACKLDLVHAGICGPGEEICVETQYFTKTPGAKQPFRDVGAIKLFRKDKSMIVWWSPQKILYEMLVRGLEVAVADGGDPLSFLDFSVLYVGKAFDQKVWDRLTGHEKMQKILTVQNPVGAAPAARAPFEVSLILLSVVGLTDVAELPYVGVSDMPGVQTIVHEVDLTDTEAFVRFMSEPLAPLGDEAMTREVEAQLIHRFQPEYNSVLFKNYPEIAGGMRSKGYTWTDLTIEGLPASLSTPHFKLGPVVEIEPEDG</sequence>
<dbReference type="OrthoDB" id="7179644at2"/>
<name>R0EP93_CAUVI</name>
<organism evidence="1 2">
    <name type="scientific">Caulobacter vibrioides OR37</name>
    <dbReference type="NCBI Taxonomy" id="1292034"/>
    <lineage>
        <taxon>Bacteria</taxon>
        <taxon>Pseudomonadati</taxon>
        <taxon>Pseudomonadota</taxon>
        <taxon>Alphaproteobacteria</taxon>
        <taxon>Caulobacterales</taxon>
        <taxon>Caulobacteraceae</taxon>
        <taxon>Caulobacter</taxon>
    </lineage>
</organism>
<keyword evidence="2" id="KW-1185">Reference proteome</keyword>
<comment type="caution">
    <text evidence="1">The sequence shown here is derived from an EMBL/GenBank/DDBJ whole genome shotgun (WGS) entry which is preliminary data.</text>
</comment>
<dbReference type="RefSeq" id="WP_004616680.1">
    <property type="nucleotide sequence ID" value="NZ_APMP01000004.1"/>
</dbReference>